<dbReference type="Gene3D" id="3.40.720.10">
    <property type="entry name" value="Alkaline Phosphatase, subunit A"/>
    <property type="match status" value="1"/>
</dbReference>
<evidence type="ECO:0000313" key="4">
    <source>
        <dbReference type="EMBL" id="SVB03420.1"/>
    </source>
</evidence>
<gene>
    <name evidence="4" type="ORF">METZ01_LOCUS156274</name>
</gene>
<organism evidence="4">
    <name type="scientific">marine metagenome</name>
    <dbReference type="NCBI Taxonomy" id="408172"/>
    <lineage>
        <taxon>unclassified sequences</taxon>
        <taxon>metagenomes</taxon>
        <taxon>ecological metagenomes</taxon>
    </lineage>
</organism>
<dbReference type="PANTHER" id="PTHR42693">
    <property type="entry name" value="ARYLSULFATASE FAMILY MEMBER"/>
    <property type="match status" value="1"/>
</dbReference>
<keyword evidence="2" id="KW-0378">Hydrolase</keyword>
<feature type="domain" description="Sulfatase N-terminal" evidence="3">
    <location>
        <begin position="11"/>
        <end position="343"/>
    </location>
</feature>
<dbReference type="CDD" id="cd16148">
    <property type="entry name" value="sulfatase_like"/>
    <property type="match status" value="1"/>
</dbReference>
<proteinExistence type="inferred from homology"/>
<dbReference type="Pfam" id="PF00884">
    <property type="entry name" value="Sulfatase"/>
    <property type="match status" value="1"/>
</dbReference>
<sequence>VSGNSPPPLRILWVDIDSLRPDHLGCYGYARPTSPNIDELAAEGVRFDRLYTSDSPCLPSRSALQTGLFGIHNGAVGHGGTAADPFSEGLRRGFRSPRAHHSLAAVLSRAGLWTTTISVFGQHHSALHWYAGFNEAIQDGYNTWSAEGVGRHALDWLGRNADRDRWFLHVHVWDPHTPYTGTLEDAEVLGDGRPDWVTEEVLTRHLAQGGPHSAAEVMGFGGSGSLFAGNPAFPLLPNSLDSLDDVARLVDGYDTGIRRADALVGRLMDALAAQGVADDTVVVVSSDHGENFGELGVWCDHHTADEYTHRIPGVVRWPGVPSGTDSGLRYHLDLFATLTEMAGAEVPEHWDGQGFAGELRSGDASSGRDELVLSAAAWTVQRSLRWEDRLYVRTRHDGYHGYAEEMLYDLGGDPHLQDDLAAGHPEVVAAARARLEEWESEMLETTPGGVDPHDIVMEEGGPFHVWGELPEYIERLRATGRAPIADQLERRHPEAAAGGGPAKISYF</sequence>
<protein>
    <recommendedName>
        <fullName evidence="3">Sulfatase N-terminal domain-containing protein</fullName>
    </recommendedName>
</protein>
<dbReference type="InterPro" id="IPR017850">
    <property type="entry name" value="Alkaline_phosphatase_core_sf"/>
</dbReference>
<reference evidence="4" key="1">
    <citation type="submission" date="2018-05" db="EMBL/GenBank/DDBJ databases">
        <authorList>
            <person name="Lanie J.A."/>
            <person name="Ng W.-L."/>
            <person name="Kazmierczak K.M."/>
            <person name="Andrzejewski T.M."/>
            <person name="Davidsen T.M."/>
            <person name="Wayne K.J."/>
            <person name="Tettelin H."/>
            <person name="Glass J.I."/>
            <person name="Rusch D."/>
            <person name="Podicherti R."/>
            <person name="Tsui H.-C.T."/>
            <person name="Winkler M.E."/>
        </authorList>
    </citation>
    <scope>NUCLEOTIDE SEQUENCE</scope>
</reference>
<dbReference type="GO" id="GO:0004065">
    <property type="term" value="F:arylsulfatase activity"/>
    <property type="evidence" value="ECO:0007669"/>
    <property type="project" value="TreeGrafter"/>
</dbReference>
<comment type="similarity">
    <text evidence="1">Belongs to the sulfatase family.</text>
</comment>
<dbReference type="InterPro" id="IPR050738">
    <property type="entry name" value="Sulfatase"/>
</dbReference>
<feature type="non-terminal residue" evidence="4">
    <location>
        <position position="1"/>
    </location>
</feature>
<dbReference type="InterPro" id="IPR000917">
    <property type="entry name" value="Sulfatase_N"/>
</dbReference>
<evidence type="ECO:0000256" key="1">
    <source>
        <dbReference type="ARBA" id="ARBA00008779"/>
    </source>
</evidence>
<dbReference type="EMBL" id="UINC01026267">
    <property type="protein sequence ID" value="SVB03420.1"/>
    <property type="molecule type" value="Genomic_DNA"/>
</dbReference>
<dbReference type="SUPFAM" id="SSF53649">
    <property type="entry name" value="Alkaline phosphatase-like"/>
    <property type="match status" value="1"/>
</dbReference>
<evidence type="ECO:0000256" key="2">
    <source>
        <dbReference type="ARBA" id="ARBA00022801"/>
    </source>
</evidence>
<evidence type="ECO:0000259" key="3">
    <source>
        <dbReference type="Pfam" id="PF00884"/>
    </source>
</evidence>
<name>A0A382APE7_9ZZZZ</name>
<dbReference type="PANTHER" id="PTHR42693:SF53">
    <property type="entry name" value="ENDO-4-O-SULFATASE"/>
    <property type="match status" value="1"/>
</dbReference>
<accession>A0A382APE7</accession>
<dbReference type="AlphaFoldDB" id="A0A382APE7"/>